<dbReference type="AlphaFoldDB" id="A0A1I7XHE9"/>
<sequence>MQCNVLVTVIVLATIAIMFDDILAREENFDESYGKVESGQEGRIVHNQELFGEETEGHGLENHPRSRQKRILCNKITGDRLCFIPQFSWRCKCGVAGCYNGKCTCRRCG</sequence>
<reference evidence="3" key="1">
    <citation type="submission" date="2016-11" db="UniProtKB">
        <authorList>
            <consortium name="WormBaseParasite"/>
        </authorList>
    </citation>
    <scope>IDENTIFICATION</scope>
</reference>
<proteinExistence type="predicted"/>
<dbReference type="WBParaSite" id="Hba_17173">
    <property type="protein sequence ID" value="Hba_17173"/>
    <property type="gene ID" value="Hba_17173"/>
</dbReference>
<evidence type="ECO:0000256" key="1">
    <source>
        <dbReference type="SAM" id="SignalP"/>
    </source>
</evidence>
<dbReference type="Proteomes" id="UP000095283">
    <property type="component" value="Unplaced"/>
</dbReference>
<keyword evidence="1" id="KW-0732">Signal</keyword>
<protein>
    <submittedName>
        <fullName evidence="3">INVERT_DEFENSINS domain-containing protein</fullName>
    </submittedName>
</protein>
<accession>A0A1I7XHE9</accession>
<feature type="chain" id="PRO_5009311164" evidence="1">
    <location>
        <begin position="25"/>
        <end position="109"/>
    </location>
</feature>
<keyword evidence="2" id="KW-1185">Reference proteome</keyword>
<organism evidence="2 3">
    <name type="scientific">Heterorhabditis bacteriophora</name>
    <name type="common">Entomopathogenic nematode worm</name>
    <dbReference type="NCBI Taxonomy" id="37862"/>
    <lineage>
        <taxon>Eukaryota</taxon>
        <taxon>Metazoa</taxon>
        <taxon>Ecdysozoa</taxon>
        <taxon>Nematoda</taxon>
        <taxon>Chromadorea</taxon>
        <taxon>Rhabditida</taxon>
        <taxon>Rhabditina</taxon>
        <taxon>Rhabditomorpha</taxon>
        <taxon>Strongyloidea</taxon>
        <taxon>Heterorhabditidae</taxon>
        <taxon>Heterorhabditis</taxon>
    </lineage>
</organism>
<name>A0A1I7XHE9_HETBA</name>
<evidence type="ECO:0000313" key="3">
    <source>
        <dbReference type="WBParaSite" id="Hba_17173"/>
    </source>
</evidence>
<evidence type="ECO:0000313" key="2">
    <source>
        <dbReference type="Proteomes" id="UP000095283"/>
    </source>
</evidence>
<feature type="signal peptide" evidence="1">
    <location>
        <begin position="1"/>
        <end position="24"/>
    </location>
</feature>